<dbReference type="Pfam" id="PF13578">
    <property type="entry name" value="Methyltransf_24"/>
    <property type="match status" value="1"/>
</dbReference>
<dbReference type="SUPFAM" id="SSF53335">
    <property type="entry name" value="S-adenosyl-L-methionine-dependent methyltransferases"/>
    <property type="match status" value="1"/>
</dbReference>
<dbReference type="PANTHER" id="PTHR43167">
    <property type="entry name" value="PUTATIVE (AFU_ORTHOLOGUE AFUA_6G01830)-RELATED"/>
    <property type="match status" value="1"/>
</dbReference>
<dbReference type="GO" id="GO:0008168">
    <property type="term" value="F:methyltransferase activity"/>
    <property type="evidence" value="ECO:0007669"/>
    <property type="project" value="UniProtKB-KW"/>
</dbReference>
<organism evidence="1 2">
    <name type="scientific">Paenibacillus anaericanus</name>
    <dbReference type="NCBI Taxonomy" id="170367"/>
    <lineage>
        <taxon>Bacteria</taxon>
        <taxon>Bacillati</taxon>
        <taxon>Bacillota</taxon>
        <taxon>Bacilli</taxon>
        <taxon>Bacillales</taxon>
        <taxon>Paenibacillaceae</taxon>
        <taxon>Paenibacillus</taxon>
    </lineage>
</organism>
<evidence type="ECO:0000313" key="2">
    <source>
        <dbReference type="Proteomes" id="UP000279446"/>
    </source>
</evidence>
<comment type="caution">
    <text evidence="1">The sequence shown here is derived from an EMBL/GenBank/DDBJ whole genome shotgun (WGS) entry which is preliminary data.</text>
</comment>
<keyword evidence="2" id="KW-1185">Reference proteome</keyword>
<dbReference type="CDD" id="cd02440">
    <property type="entry name" value="AdoMet_MTases"/>
    <property type="match status" value="1"/>
</dbReference>
<dbReference type="GO" id="GO:0032259">
    <property type="term" value="P:methylation"/>
    <property type="evidence" value="ECO:0007669"/>
    <property type="project" value="UniProtKB-KW"/>
</dbReference>
<accession>A0A433Y661</accession>
<sequence>MDDLINLKLPKHTEEILEHATKQGFTASCDSLTGSLLRVLVMNKPNASILELGTGAGYSTSWILEGMDQGSRLVSVEFDAESAAVARDVLGHDKRIEFIVEDGGKYIEDHLNDKFDIIFADTWPGKFYLVEETLNMINPHGIYIIDDLNPQSNWPEGHGDKVQELIEYLEKKTEFHMAKLDWSTGIIIMTRR</sequence>
<name>A0A433Y661_9BACL</name>
<keyword evidence="1" id="KW-0489">Methyltransferase</keyword>
<dbReference type="PANTHER" id="PTHR43167:SF1">
    <property type="entry name" value="PUTATIVE (AFU_ORTHOLOGUE AFUA_6G01830)-RELATED"/>
    <property type="match status" value="1"/>
</dbReference>
<dbReference type="RefSeq" id="WP_127193350.1">
    <property type="nucleotide sequence ID" value="NZ_RZNY01000015.1"/>
</dbReference>
<proteinExistence type="predicted"/>
<dbReference type="OrthoDB" id="484536at2"/>
<protein>
    <submittedName>
        <fullName evidence="1">Methyltransferase domain-containing protein</fullName>
    </submittedName>
</protein>
<keyword evidence="1" id="KW-0808">Transferase</keyword>
<dbReference type="Proteomes" id="UP000279446">
    <property type="component" value="Unassembled WGS sequence"/>
</dbReference>
<dbReference type="InterPro" id="IPR029063">
    <property type="entry name" value="SAM-dependent_MTases_sf"/>
</dbReference>
<gene>
    <name evidence="1" type="ORF">EJP82_17450</name>
</gene>
<reference evidence="1 2" key="1">
    <citation type="submission" date="2018-12" db="EMBL/GenBank/DDBJ databases">
        <authorList>
            <person name="Sun L."/>
            <person name="Chen Z."/>
        </authorList>
    </citation>
    <scope>NUCLEOTIDE SEQUENCE [LARGE SCALE GENOMIC DNA]</scope>
    <source>
        <strain evidence="1 2">DSM 15890</strain>
    </source>
</reference>
<dbReference type="AlphaFoldDB" id="A0A433Y661"/>
<evidence type="ECO:0000313" key="1">
    <source>
        <dbReference type="EMBL" id="RUT44405.1"/>
    </source>
</evidence>
<dbReference type="EMBL" id="RZNY01000015">
    <property type="protein sequence ID" value="RUT44405.1"/>
    <property type="molecule type" value="Genomic_DNA"/>
</dbReference>
<dbReference type="Gene3D" id="3.40.50.150">
    <property type="entry name" value="Vaccinia Virus protein VP39"/>
    <property type="match status" value="1"/>
</dbReference>